<evidence type="ECO:0008006" key="8">
    <source>
        <dbReference type="Google" id="ProtNLM"/>
    </source>
</evidence>
<dbReference type="Gene3D" id="1.25.20.10">
    <property type="entry name" value="Bacterial muramidases"/>
    <property type="match status" value="1"/>
</dbReference>
<accession>A0A423PQT6</accession>
<dbReference type="EMBL" id="AYKF01000089">
    <property type="protein sequence ID" value="ROO27969.1"/>
    <property type="molecule type" value="Genomic_DNA"/>
</dbReference>
<dbReference type="Gene3D" id="1.10.1240.20">
    <property type="entry name" value="Lytic transglycosylase, superhelical linker domain"/>
    <property type="match status" value="1"/>
</dbReference>
<dbReference type="GO" id="GO:0042597">
    <property type="term" value="C:periplasmic space"/>
    <property type="evidence" value="ECO:0007669"/>
    <property type="project" value="InterPro"/>
</dbReference>
<feature type="signal peptide" evidence="3">
    <location>
        <begin position="1"/>
        <end position="18"/>
    </location>
</feature>
<evidence type="ECO:0000256" key="1">
    <source>
        <dbReference type="ARBA" id="ARBA00007734"/>
    </source>
</evidence>
<dbReference type="RefSeq" id="WP_123591443.1">
    <property type="nucleotide sequence ID" value="NZ_AYKF01000089.1"/>
</dbReference>
<dbReference type="SUPFAM" id="SSF53955">
    <property type="entry name" value="Lysozyme-like"/>
    <property type="match status" value="1"/>
</dbReference>
<dbReference type="PROSITE" id="PS00922">
    <property type="entry name" value="TRANSGLYCOSYLASE"/>
    <property type="match status" value="1"/>
</dbReference>
<dbReference type="CDD" id="cd13401">
    <property type="entry name" value="Slt70-like"/>
    <property type="match status" value="1"/>
</dbReference>
<dbReference type="Pfam" id="PF14718">
    <property type="entry name" value="SLT_L"/>
    <property type="match status" value="1"/>
</dbReference>
<dbReference type="InterPro" id="IPR008258">
    <property type="entry name" value="Transglycosylase_SLT_dom_1"/>
</dbReference>
<evidence type="ECO:0000256" key="3">
    <source>
        <dbReference type="SAM" id="SignalP"/>
    </source>
</evidence>
<dbReference type="AlphaFoldDB" id="A0A423PQT6"/>
<dbReference type="Proteomes" id="UP000285123">
    <property type="component" value="Unassembled WGS sequence"/>
</dbReference>
<dbReference type="SUPFAM" id="SSF48435">
    <property type="entry name" value="Bacterial muramidases"/>
    <property type="match status" value="1"/>
</dbReference>
<feature type="chain" id="PRO_5019034256" description="Lytic transglycosylase" evidence="3">
    <location>
        <begin position="19"/>
        <end position="640"/>
    </location>
</feature>
<sequence>MRVLLIAALVGLAGTAAATTPAQRSLFLDTLAAAEQGRLDEKPAARRQLENYPLQDYLTAADLSYRLRTDASAALDRRIDAFVTAHPDLPPARALRGRWLASLTRRERWDTLLAAVDTDADGTANRCRAVHARIARGGEPATEALELWRVGHSQPDACDPVFAWLEDSGRLSADEILLRARLALLEGHFGLVRYLGRKLPEDRAARTDRWLDVAQNPERLASAGPLDTDVAVYVFKRLALRDLNAATDLYPPLVERLNPDAAQQYEMKRYLALLYAQNHESEALAWFARLDHARMDAHELGWEIRAAIYQQRWPLVIEAIHDLPPELADEEEWRYWQARALAETGDDEAARARYQALARERSYHGYLAADALGLDYSLNERPLAPDTDALARLRAQPALARAEELRALGMDHQAGREWNVLVDQLDGAALGQAARVAHDWGWHIRAITTLAKADYWDDLDIRYPTPFRDTVTDAADRASIDPAYAYAIIRTESLFQPAVRSPAGAIGLMQLMPGTARLVARQNDEPTPSTTALTEPATNARLGTRYLRDMLDRWQGNLALATASYNAGPNRITRWLPEEPMDPAIWIANIPYTETRKYVQRTMSHMSVFQQRLSESIVPLAERLDPIRPRYADDDAAGES</sequence>
<feature type="domain" description="Lytic transglycosylase superhelical linker" evidence="5">
    <location>
        <begin position="393"/>
        <end position="459"/>
    </location>
</feature>
<dbReference type="PANTHER" id="PTHR37423">
    <property type="entry name" value="SOLUBLE LYTIC MUREIN TRANSGLYCOSYLASE-RELATED"/>
    <property type="match status" value="1"/>
</dbReference>
<gene>
    <name evidence="6" type="ORF">SAHL_10930</name>
</gene>
<dbReference type="InterPro" id="IPR023346">
    <property type="entry name" value="Lysozyme-like_dom_sf"/>
</dbReference>
<dbReference type="InterPro" id="IPR008939">
    <property type="entry name" value="Lytic_TGlycosylase_superhlx_U"/>
</dbReference>
<evidence type="ECO:0000313" key="6">
    <source>
        <dbReference type="EMBL" id="ROO27969.1"/>
    </source>
</evidence>
<dbReference type="Pfam" id="PF01464">
    <property type="entry name" value="SLT"/>
    <property type="match status" value="1"/>
</dbReference>
<dbReference type="GO" id="GO:0008933">
    <property type="term" value="F:peptidoglycan lytic transglycosylase activity"/>
    <property type="evidence" value="ECO:0007669"/>
    <property type="project" value="InterPro"/>
</dbReference>
<organism evidence="6 7">
    <name type="scientific">Salinisphaera orenii YIM 95161</name>
    <dbReference type="NCBI Taxonomy" id="1051139"/>
    <lineage>
        <taxon>Bacteria</taxon>
        <taxon>Pseudomonadati</taxon>
        <taxon>Pseudomonadota</taxon>
        <taxon>Gammaproteobacteria</taxon>
        <taxon>Salinisphaerales</taxon>
        <taxon>Salinisphaeraceae</taxon>
        <taxon>Salinisphaera</taxon>
    </lineage>
</organism>
<evidence type="ECO:0000313" key="7">
    <source>
        <dbReference type="Proteomes" id="UP000285123"/>
    </source>
</evidence>
<dbReference type="InterPro" id="IPR000189">
    <property type="entry name" value="Transglyc_AS"/>
</dbReference>
<comment type="similarity">
    <text evidence="1">Belongs to the transglycosylase Slt family.</text>
</comment>
<feature type="domain" description="Transglycosylase SLT" evidence="4">
    <location>
        <begin position="472"/>
        <end position="577"/>
    </location>
</feature>
<proteinExistence type="inferred from homology"/>
<dbReference type="GO" id="GO:0000270">
    <property type="term" value="P:peptidoglycan metabolic process"/>
    <property type="evidence" value="ECO:0007669"/>
    <property type="project" value="InterPro"/>
</dbReference>
<dbReference type="GO" id="GO:0004553">
    <property type="term" value="F:hydrolase activity, hydrolyzing O-glycosyl compounds"/>
    <property type="evidence" value="ECO:0007669"/>
    <property type="project" value="InterPro"/>
</dbReference>
<dbReference type="Gene3D" id="1.10.530.10">
    <property type="match status" value="1"/>
</dbReference>
<dbReference type="GO" id="GO:0016020">
    <property type="term" value="C:membrane"/>
    <property type="evidence" value="ECO:0007669"/>
    <property type="project" value="InterPro"/>
</dbReference>
<evidence type="ECO:0000259" key="5">
    <source>
        <dbReference type="Pfam" id="PF14718"/>
    </source>
</evidence>
<reference evidence="6 7" key="1">
    <citation type="submission" date="2013-10" db="EMBL/GenBank/DDBJ databases">
        <title>Salinisphaera halophila YIM 95161 Genome Sequencing.</title>
        <authorList>
            <person name="Lai Q."/>
            <person name="Li C."/>
            <person name="Shao Z."/>
        </authorList>
    </citation>
    <scope>NUCLEOTIDE SEQUENCE [LARGE SCALE GENOMIC DNA]</scope>
    <source>
        <strain evidence="6 7">YIM 95161</strain>
    </source>
</reference>
<dbReference type="PANTHER" id="PTHR37423:SF5">
    <property type="entry name" value="SOLUBLE LYTIC MUREIN TRANSGLYCOSYLASE"/>
    <property type="match status" value="1"/>
</dbReference>
<name>A0A423PQT6_9GAMM</name>
<dbReference type="InterPro" id="IPR012289">
    <property type="entry name" value="Lytic_TGlycosylase_superhlx_L"/>
</dbReference>
<comment type="caution">
    <text evidence="6">The sequence shown here is derived from an EMBL/GenBank/DDBJ whole genome shotgun (WGS) entry which is preliminary data.</text>
</comment>
<protein>
    <recommendedName>
        <fullName evidence="8">Lytic transglycosylase</fullName>
    </recommendedName>
</protein>
<keyword evidence="2 3" id="KW-0732">Signal</keyword>
<dbReference type="OrthoDB" id="92254at2"/>
<evidence type="ECO:0000256" key="2">
    <source>
        <dbReference type="ARBA" id="ARBA00022729"/>
    </source>
</evidence>
<dbReference type="InterPro" id="IPR037061">
    <property type="entry name" value="Lytic_TGlycoase_superhlx_L_sf"/>
</dbReference>
<evidence type="ECO:0000259" key="4">
    <source>
        <dbReference type="Pfam" id="PF01464"/>
    </source>
</evidence>